<comment type="similarity">
    <text evidence="1 6">Belongs to the sigma-70 factor family. ECF subfamily.</text>
</comment>
<dbReference type="GO" id="GO:0003677">
    <property type="term" value="F:DNA binding"/>
    <property type="evidence" value="ECO:0007669"/>
    <property type="project" value="UniProtKB-KW"/>
</dbReference>
<dbReference type="Gene3D" id="1.10.1740.10">
    <property type="match status" value="1"/>
</dbReference>
<evidence type="ECO:0000259" key="8">
    <source>
        <dbReference type="Pfam" id="PF08281"/>
    </source>
</evidence>
<dbReference type="InterPro" id="IPR007627">
    <property type="entry name" value="RNA_pol_sigma70_r2"/>
</dbReference>
<dbReference type="SUPFAM" id="SSF88946">
    <property type="entry name" value="Sigma2 domain of RNA polymerase sigma factors"/>
    <property type="match status" value="1"/>
</dbReference>
<keyword evidence="10" id="KW-1185">Reference proteome</keyword>
<dbReference type="Pfam" id="PF04542">
    <property type="entry name" value="Sigma70_r2"/>
    <property type="match status" value="1"/>
</dbReference>
<dbReference type="CDD" id="cd06171">
    <property type="entry name" value="Sigma70_r4"/>
    <property type="match status" value="1"/>
</dbReference>
<dbReference type="Pfam" id="PF08281">
    <property type="entry name" value="Sigma70_r4_2"/>
    <property type="match status" value="1"/>
</dbReference>
<dbReference type="PANTHER" id="PTHR43133:SF51">
    <property type="entry name" value="RNA POLYMERASE SIGMA FACTOR"/>
    <property type="match status" value="1"/>
</dbReference>
<gene>
    <name evidence="9" type="ORF">DFQ09_103211</name>
</gene>
<keyword evidence="2 6" id="KW-0805">Transcription regulation</keyword>
<dbReference type="InterPro" id="IPR013249">
    <property type="entry name" value="RNA_pol_sigma70_r4_t2"/>
</dbReference>
<dbReference type="InterPro" id="IPR036388">
    <property type="entry name" value="WH-like_DNA-bd_sf"/>
</dbReference>
<keyword evidence="3 6" id="KW-0731">Sigma factor</keyword>
<dbReference type="InterPro" id="IPR013324">
    <property type="entry name" value="RNA_pol_sigma_r3/r4-like"/>
</dbReference>
<dbReference type="InterPro" id="IPR039425">
    <property type="entry name" value="RNA_pol_sigma-70-like"/>
</dbReference>
<dbReference type="AlphaFoldDB" id="A0A3D9N057"/>
<dbReference type="SUPFAM" id="SSF88659">
    <property type="entry name" value="Sigma3 and sigma4 domains of RNA polymerase sigma factors"/>
    <property type="match status" value="1"/>
</dbReference>
<feature type="domain" description="RNA polymerase sigma-70 region 2" evidence="7">
    <location>
        <begin position="22"/>
        <end position="87"/>
    </location>
</feature>
<evidence type="ECO:0000256" key="4">
    <source>
        <dbReference type="ARBA" id="ARBA00023125"/>
    </source>
</evidence>
<dbReference type="NCBIfam" id="TIGR02937">
    <property type="entry name" value="sigma70-ECF"/>
    <property type="match status" value="1"/>
</dbReference>
<accession>A0A3D9N057</accession>
<dbReference type="PROSITE" id="PS01063">
    <property type="entry name" value="SIGMA70_ECF"/>
    <property type="match status" value="1"/>
</dbReference>
<protein>
    <recommendedName>
        <fullName evidence="6">RNA polymerase sigma factor</fullName>
    </recommendedName>
</protein>
<dbReference type="Gene3D" id="1.10.10.10">
    <property type="entry name" value="Winged helix-like DNA-binding domain superfamily/Winged helix DNA-binding domain"/>
    <property type="match status" value="1"/>
</dbReference>
<reference evidence="9 10" key="1">
    <citation type="submission" date="2018-07" db="EMBL/GenBank/DDBJ databases">
        <title>Genomic Encyclopedia of Type Strains, Phase III (KMG-III): the genomes of soil and plant-associated and newly described type strains.</title>
        <authorList>
            <person name="Whitman W."/>
        </authorList>
    </citation>
    <scope>NUCLEOTIDE SEQUENCE [LARGE SCALE GENOMIC DNA]</scope>
    <source>
        <strain evidence="9 10">CECT 7948</strain>
    </source>
</reference>
<keyword evidence="4 6" id="KW-0238">DNA-binding</keyword>
<evidence type="ECO:0000256" key="2">
    <source>
        <dbReference type="ARBA" id="ARBA00023015"/>
    </source>
</evidence>
<dbReference type="GO" id="GO:0016987">
    <property type="term" value="F:sigma factor activity"/>
    <property type="evidence" value="ECO:0007669"/>
    <property type="project" value="UniProtKB-KW"/>
</dbReference>
<evidence type="ECO:0000256" key="5">
    <source>
        <dbReference type="ARBA" id="ARBA00023163"/>
    </source>
</evidence>
<name>A0A3D9N057_9FLAO</name>
<evidence type="ECO:0000256" key="1">
    <source>
        <dbReference type="ARBA" id="ARBA00010641"/>
    </source>
</evidence>
<dbReference type="GO" id="GO:0006352">
    <property type="term" value="P:DNA-templated transcription initiation"/>
    <property type="evidence" value="ECO:0007669"/>
    <property type="project" value="InterPro"/>
</dbReference>
<comment type="caution">
    <text evidence="9">The sequence shown here is derived from an EMBL/GenBank/DDBJ whole genome shotgun (WGS) entry which is preliminary data.</text>
</comment>
<dbReference type="EMBL" id="QREI01000003">
    <property type="protein sequence ID" value="REE24905.1"/>
    <property type="molecule type" value="Genomic_DNA"/>
</dbReference>
<evidence type="ECO:0000313" key="10">
    <source>
        <dbReference type="Proteomes" id="UP000256919"/>
    </source>
</evidence>
<evidence type="ECO:0000259" key="7">
    <source>
        <dbReference type="Pfam" id="PF04542"/>
    </source>
</evidence>
<sequence>MNETEFIQELKLKSTSAYSQLLDKFQQKVFSTCISFVPNREDAEDIAQDVFVEVFKSIDKFKGDSKLSTWIYRITTNKCLEFIRKKNTKKRFAFLQSITGNAIPIDKTDYFTEMNHPGILLENKELNATLFKAINGLPESQTVVFTLHKIDGKSYQEIAEITKRSLSSVESIMFRAKKNLQNTLENYYKNEY</sequence>
<dbReference type="InterPro" id="IPR013325">
    <property type="entry name" value="RNA_pol_sigma_r2"/>
</dbReference>
<keyword evidence="5 6" id="KW-0804">Transcription</keyword>
<dbReference type="InterPro" id="IPR000838">
    <property type="entry name" value="RNA_pol_sigma70_ECF_CS"/>
</dbReference>
<dbReference type="Proteomes" id="UP000256919">
    <property type="component" value="Unassembled WGS sequence"/>
</dbReference>
<organism evidence="9 10">
    <name type="scientific">Winogradskyella pacifica</name>
    <dbReference type="NCBI Taxonomy" id="664642"/>
    <lineage>
        <taxon>Bacteria</taxon>
        <taxon>Pseudomonadati</taxon>
        <taxon>Bacteroidota</taxon>
        <taxon>Flavobacteriia</taxon>
        <taxon>Flavobacteriales</taxon>
        <taxon>Flavobacteriaceae</taxon>
        <taxon>Winogradskyella</taxon>
    </lineage>
</organism>
<feature type="domain" description="RNA polymerase sigma factor 70 region 4 type 2" evidence="8">
    <location>
        <begin position="132"/>
        <end position="180"/>
    </location>
</feature>
<proteinExistence type="inferred from homology"/>
<dbReference type="PANTHER" id="PTHR43133">
    <property type="entry name" value="RNA POLYMERASE ECF-TYPE SIGMA FACTO"/>
    <property type="match status" value="1"/>
</dbReference>
<dbReference type="InterPro" id="IPR014284">
    <property type="entry name" value="RNA_pol_sigma-70_dom"/>
</dbReference>
<dbReference type="RefSeq" id="WP_115809253.1">
    <property type="nucleotide sequence ID" value="NZ_JABFDI010000007.1"/>
</dbReference>
<evidence type="ECO:0000256" key="6">
    <source>
        <dbReference type="RuleBase" id="RU000716"/>
    </source>
</evidence>
<evidence type="ECO:0000313" key="9">
    <source>
        <dbReference type="EMBL" id="REE24905.1"/>
    </source>
</evidence>
<evidence type="ECO:0000256" key="3">
    <source>
        <dbReference type="ARBA" id="ARBA00023082"/>
    </source>
</evidence>
<dbReference type="OrthoDB" id="1027298at2"/>